<keyword evidence="2" id="KW-1185">Reference proteome</keyword>
<reference evidence="1" key="1">
    <citation type="submission" date="2023-07" db="EMBL/GenBank/DDBJ databases">
        <title>Black Yeasts Isolated from many extreme environments.</title>
        <authorList>
            <person name="Coleine C."/>
            <person name="Stajich J.E."/>
            <person name="Selbmann L."/>
        </authorList>
    </citation>
    <scope>NUCLEOTIDE SEQUENCE</scope>
    <source>
        <strain evidence="1">CCFEE 5714</strain>
    </source>
</reference>
<protein>
    <submittedName>
        <fullName evidence="1">Uncharacterized protein</fullName>
    </submittedName>
</protein>
<comment type="caution">
    <text evidence="1">The sequence shown here is derived from an EMBL/GenBank/DDBJ whole genome shotgun (WGS) entry which is preliminary data.</text>
</comment>
<gene>
    <name evidence="1" type="ORF">LTR37_015003</name>
</gene>
<evidence type="ECO:0000313" key="1">
    <source>
        <dbReference type="EMBL" id="KAK3702292.1"/>
    </source>
</evidence>
<dbReference type="Proteomes" id="UP001281147">
    <property type="component" value="Unassembled WGS sequence"/>
</dbReference>
<dbReference type="EMBL" id="JAUTXU010000163">
    <property type="protein sequence ID" value="KAK3702292.1"/>
    <property type="molecule type" value="Genomic_DNA"/>
</dbReference>
<name>A0ACC3MSB3_9PEZI</name>
<evidence type="ECO:0000313" key="2">
    <source>
        <dbReference type="Proteomes" id="UP001281147"/>
    </source>
</evidence>
<organism evidence="1 2">
    <name type="scientific">Vermiconidia calcicola</name>
    <dbReference type="NCBI Taxonomy" id="1690605"/>
    <lineage>
        <taxon>Eukaryota</taxon>
        <taxon>Fungi</taxon>
        <taxon>Dikarya</taxon>
        <taxon>Ascomycota</taxon>
        <taxon>Pezizomycotina</taxon>
        <taxon>Dothideomycetes</taxon>
        <taxon>Dothideomycetidae</taxon>
        <taxon>Mycosphaerellales</taxon>
        <taxon>Extremaceae</taxon>
        <taxon>Vermiconidia</taxon>
    </lineage>
</organism>
<sequence length="234" mass="26296">MSKLQHQPFVRQYNSSTDFGAVVHIFRETADGSLKVEPIWTIGSYLWCRPYLTLSPSTCFVIDDGCGRAVGYVLGVSNSAAFCEAWKEVYIPSVERELDLLPLIEGQEGKVDHLSRRRDELMQLVRSPEHAIFGSYRKQLEAWPGHLHIDILPSHQRMGFGRQLVDMMCKTIKAEGCSRLYLGMVASNDQAARFYEALGFRRLPHVLDQNASGELGRTKKGDDGGATIYVVTDL</sequence>
<accession>A0ACC3MSB3</accession>
<proteinExistence type="predicted"/>